<dbReference type="Proteomes" id="UP001300096">
    <property type="component" value="Unassembled WGS sequence"/>
</dbReference>
<keyword evidence="1" id="KW-0812">Transmembrane</keyword>
<organism evidence="2 3">
    <name type="scientific">Microbacterium croceum</name>
    <dbReference type="NCBI Taxonomy" id="2851645"/>
    <lineage>
        <taxon>Bacteria</taxon>
        <taxon>Bacillati</taxon>
        <taxon>Actinomycetota</taxon>
        <taxon>Actinomycetes</taxon>
        <taxon>Micrococcales</taxon>
        <taxon>Microbacteriaceae</taxon>
        <taxon>Microbacterium</taxon>
    </lineage>
</organism>
<dbReference type="InterPro" id="IPR025101">
    <property type="entry name" value="DUF4012"/>
</dbReference>
<evidence type="ECO:0000313" key="2">
    <source>
        <dbReference type="EMBL" id="MCK2036308.1"/>
    </source>
</evidence>
<feature type="transmembrane region" description="Helical" evidence="1">
    <location>
        <begin position="12"/>
        <end position="33"/>
    </location>
</feature>
<evidence type="ECO:0000256" key="1">
    <source>
        <dbReference type="SAM" id="Phobius"/>
    </source>
</evidence>
<reference evidence="2 3" key="1">
    <citation type="submission" date="2021-06" db="EMBL/GenBank/DDBJ databases">
        <title>Genome-based taxonomic framework of Microbacterium strains isolated from marine environment, the description of four new species and reclassification of four preexisting species.</title>
        <authorList>
            <person name="Lee S.D."/>
            <person name="Kim S.-M."/>
            <person name="Byeon Y.-S."/>
            <person name="Yang H.L."/>
            <person name="Kim I.S."/>
        </authorList>
    </citation>
    <scope>NUCLEOTIDE SEQUENCE [LARGE SCALE GENOMIC DNA]</scope>
    <source>
        <strain evidence="2 3">SSW1-49</strain>
    </source>
</reference>
<proteinExistence type="predicted"/>
<name>A0ABT0FE12_9MICO</name>
<gene>
    <name evidence="2" type="ORF">KZC51_09175</name>
</gene>
<keyword evidence="1" id="KW-1133">Transmembrane helix</keyword>
<comment type="caution">
    <text evidence="2">The sequence shown here is derived from an EMBL/GenBank/DDBJ whole genome shotgun (WGS) entry which is preliminary data.</text>
</comment>
<keyword evidence="3" id="KW-1185">Reference proteome</keyword>
<protein>
    <submittedName>
        <fullName evidence="2">DUF4012 domain-containing protein</fullName>
    </submittedName>
</protein>
<accession>A0ABT0FE12</accession>
<evidence type="ECO:0000313" key="3">
    <source>
        <dbReference type="Proteomes" id="UP001300096"/>
    </source>
</evidence>
<dbReference type="RefSeq" id="WP_247629677.1">
    <property type="nucleotide sequence ID" value="NZ_JAHWXN010000001.1"/>
</dbReference>
<sequence length="587" mass="61386">MSDGRLPVRRRWVGWTIGILLALLIIALGWVIVRGIGAVNDLQQVAKDSSRLKTAITAADITSAEPIAERIAHHAQSARELTSDPVWQAFGVIPWIGPNFRAVSEVAEVADDVAQKALTPMLDVAEDFDLAGLGFTGGAIDLEPFAAIEAPLGEASAALTAAQLQAQHIDEDATVGPLADAVREMRTTVTQAANVVGALHGAAVLLPTMLGGEGPRNYVLAMQNNAELRSSGGIIGSSALLHAENGKITLQKQASTPDFPALDTPLPVSDATVALFEDRPGRYMQNITSIPDFSEAGPTIAARWEGRFGGEVDGVIAVDTVVAANLMKATGDLSFGSFTATPDTIVSILLSEIYATIPDPRVQDKVFAQAASALFGAALSGGEPKALIGALSESADEHRIRIWSAHEDEQKVLAASTLGGTIPADSSDATYVGVLINDSTGGKMDYYTRASISTAIGTCEGEPTTQLRVTWKNDAPADAATALPAYVTANGWYGVPAGSVRTLIALYGPEGATASHIDRDGTEDGVQTAVLEGRAVVQHEVLLAPGESTTITIDFQGTGAGERLTQVLHTPMIDTPKTTREKLDCAS</sequence>
<dbReference type="Pfam" id="PF13196">
    <property type="entry name" value="DUF4012"/>
    <property type="match status" value="1"/>
</dbReference>
<dbReference type="EMBL" id="JAHWXN010000001">
    <property type="protein sequence ID" value="MCK2036308.1"/>
    <property type="molecule type" value="Genomic_DNA"/>
</dbReference>
<keyword evidence="1" id="KW-0472">Membrane</keyword>